<dbReference type="GO" id="GO:0030246">
    <property type="term" value="F:carbohydrate binding"/>
    <property type="evidence" value="ECO:0007669"/>
    <property type="project" value="InterPro"/>
</dbReference>
<organism evidence="12 13">
    <name type="scientific">Spinacia oleracea</name>
    <name type="common">Spinach</name>
    <dbReference type="NCBI Taxonomy" id="3562"/>
    <lineage>
        <taxon>Eukaryota</taxon>
        <taxon>Viridiplantae</taxon>
        <taxon>Streptophyta</taxon>
        <taxon>Embryophyta</taxon>
        <taxon>Tracheophyta</taxon>
        <taxon>Spermatophyta</taxon>
        <taxon>Magnoliopsida</taxon>
        <taxon>eudicotyledons</taxon>
        <taxon>Gunneridae</taxon>
        <taxon>Pentapetalae</taxon>
        <taxon>Caryophyllales</taxon>
        <taxon>Chenopodiaceae</taxon>
        <taxon>Chenopodioideae</taxon>
        <taxon>Anserineae</taxon>
        <taxon>Spinacia</taxon>
    </lineage>
</organism>
<feature type="chain" id="PRO_5040421569" evidence="10">
    <location>
        <begin position="36"/>
        <end position="697"/>
    </location>
</feature>
<evidence type="ECO:0000256" key="6">
    <source>
        <dbReference type="ARBA" id="ARBA00023136"/>
    </source>
</evidence>
<dbReference type="Pfam" id="PF04833">
    <property type="entry name" value="COBRA"/>
    <property type="match status" value="1"/>
</dbReference>
<dbReference type="GO" id="GO:0098552">
    <property type="term" value="C:side of membrane"/>
    <property type="evidence" value="ECO:0007669"/>
    <property type="project" value="UniProtKB-KW"/>
</dbReference>
<evidence type="ECO:0000256" key="5">
    <source>
        <dbReference type="ARBA" id="ARBA00022729"/>
    </source>
</evidence>
<dbReference type="GeneID" id="110782975"/>
<dbReference type="KEGG" id="soe:110782975"/>
<dbReference type="PANTHER" id="PTHR31052">
    <property type="entry name" value="COBRA-LIKE PROTEIN 7"/>
    <property type="match status" value="1"/>
</dbReference>
<reference evidence="13" key="2">
    <citation type="submission" date="2025-08" db="UniProtKB">
        <authorList>
            <consortium name="RefSeq"/>
        </authorList>
    </citation>
    <scope>IDENTIFICATION</scope>
    <source>
        <tissue evidence="13">Leaf</tissue>
    </source>
</reference>
<feature type="domain" description="COBRA C-terminal" evidence="11">
    <location>
        <begin position="457"/>
        <end position="668"/>
    </location>
</feature>
<name>A0A9R0I5A5_SPIOL</name>
<keyword evidence="12" id="KW-1185">Reference proteome</keyword>
<evidence type="ECO:0000256" key="2">
    <source>
        <dbReference type="ARBA" id="ARBA00005507"/>
    </source>
</evidence>
<keyword evidence="3" id="KW-1003">Cell membrane</keyword>
<dbReference type="Pfam" id="PF25079">
    <property type="entry name" value="COB_C"/>
    <property type="match status" value="1"/>
</dbReference>
<keyword evidence="5 10" id="KW-0732">Signal</keyword>
<evidence type="ECO:0000256" key="1">
    <source>
        <dbReference type="ARBA" id="ARBA00004609"/>
    </source>
</evidence>
<feature type="signal peptide" evidence="10">
    <location>
        <begin position="1"/>
        <end position="35"/>
    </location>
</feature>
<feature type="compositionally biased region" description="Basic and acidic residues" evidence="9">
    <location>
        <begin position="40"/>
        <end position="53"/>
    </location>
</feature>
<evidence type="ECO:0000256" key="9">
    <source>
        <dbReference type="SAM" id="MobiDB-lite"/>
    </source>
</evidence>
<protein>
    <submittedName>
        <fullName evidence="13">COBRA-like protein 10</fullName>
    </submittedName>
</protein>
<dbReference type="GO" id="GO:0010215">
    <property type="term" value="P:cellulose microfibril organization"/>
    <property type="evidence" value="ECO:0007669"/>
    <property type="project" value="InterPro"/>
</dbReference>
<dbReference type="SUPFAM" id="SSF49384">
    <property type="entry name" value="Carbohydrate-binding domain"/>
    <property type="match status" value="1"/>
</dbReference>
<dbReference type="RefSeq" id="XP_021842956.1">
    <property type="nucleotide sequence ID" value="XM_021987264.2"/>
</dbReference>
<dbReference type="OrthoDB" id="2014623at2759"/>
<dbReference type="InterPro" id="IPR008965">
    <property type="entry name" value="CBM2/CBM3_carb-bd_dom_sf"/>
</dbReference>
<feature type="region of interest" description="Disordered" evidence="9">
    <location>
        <begin position="40"/>
        <end position="76"/>
    </location>
</feature>
<dbReference type="InterPro" id="IPR006918">
    <property type="entry name" value="COBRA_pln"/>
</dbReference>
<comment type="subcellular location">
    <subcellularLocation>
        <location evidence="1">Cell membrane</location>
        <topology evidence="1">Lipid-anchor</topology>
        <topology evidence="1">GPI-anchor</topology>
    </subcellularLocation>
</comment>
<dbReference type="InterPro" id="IPR056900">
    <property type="entry name" value="COB_C"/>
</dbReference>
<dbReference type="Proteomes" id="UP000813463">
    <property type="component" value="Chromosome 1"/>
</dbReference>
<evidence type="ECO:0000259" key="11">
    <source>
        <dbReference type="Pfam" id="PF25079"/>
    </source>
</evidence>
<evidence type="ECO:0000256" key="8">
    <source>
        <dbReference type="ARBA" id="ARBA00023288"/>
    </source>
</evidence>
<keyword evidence="8" id="KW-0449">Lipoprotein</keyword>
<dbReference type="GO" id="GO:0005886">
    <property type="term" value="C:plasma membrane"/>
    <property type="evidence" value="ECO:0007669"/>
    <property type="project" value="UniProtKB-SubCell"/>
</dbReference>
<reference evidence="12" key="1">
    <citation type="journal article" date="2021" name="Nat. Commun.">
        <title>Genomic analyses provide insights into spinach domestication and the genetic basis of agronomic traits.</title>
        <authorList>
            <person name="Cai X."/>
            <person name="Sun X."/>
            <person name="Xu C."/>
            <person name="Sun H."/>
            <person name="Wang X."/>
            <person name="Ge C."/>
            <person name="Zhang Z."/>
            <person name="Wang Q."/>
            <person name="Fei Z."/>
            <person name="Jiao C."/>
            <person name="Wang Q."/>
        </authorList>
    </citation>
    <scope>NUCLEOTIDE SEQUENCE [LARGE SCALE GENOMIC DNA]</scope>
    <source>
        <strain evidence="12">cv. Varoflay</strain>
    </source>
</reference>
<proteinExistence type="inferred from homology"/>
<sequence length="697" mass="77790">MKTCLRSSPKIPWRLPLLLFIAFIFLCSIVEVCQAKPKPKAKDKDKDVDEFGDPKTGSDAFGGSSGSGGPPGPPKIPKEAQSCDGIYISYNFLGREKEYPHVKNTTAQSWAFKSQLQLVNMGITELKTWKVFVGFQHKELLVSTDGAVLVDGDDFPAQVGINGTTIAGYPQADLKTSIDTAGDFTQIAVQVGLKGTQFGVKPPGIPMPKTIKLQNDGFKCPAPSKRKSNIYLCCRKDKKFKVNNRLKYTKKKAGDLNIMYDVLQTSGNNYMAQVTMDNDHPLGRLDHWNLTWEWMRGEFISTMRGAFTHLKDPAQCIYGPAGQYYQDMDFTQVMNCERNPVISDLPAEMKDNEKIGKLPYCCRNGTVLPKIMNETESRSIFQMQVFKIPPDMNRTALYPPQNWKPTGVLNPNYKCGPPIRVEPSEFPDPSGLQATVLAIASWQVVCNITRPKEKQNRCCVSFSAFYNESVVPCNTCACGCDNLPEDRQCSTKAPAMLLPPESLLVPFDNRTDKAVAWSKIKHYQTWDPLPCPDNCGVSVNWHVDADYKSGWTARMTIFNWGDTAFEDWFVAVQMGKASQGYDKAYSFNGTMLKDLNDTIFLQGLKGLNFLIAETNGSKPSDPRVPGKQQSVISFHKKLNWHLNIPAGDGFPKKLLFNGEECALPNFVPEKSGGIPSKRTNTIITFLFTSIITLFLVR</sequence>
<evidence type="ECO:0000313" key="12">
    <source>
        <dbReference type="Proteomes" id="UP000813463"/>
    </source>
</evidence>
<keyword evidence="4" id="KW-0336">GPI-anchor</keyword>
<keyword evidence="7" id="KW-0325">Glycoprotein</keyword>
<evidence type="ECO:0000256" key="3">
    <source>
        <dbReference type="ARBA" id="ARBA00022475"/>
    </source>
</evidence>
<keyword evidence="6" id="KW-0472">Membrane</keyword>
<comment type="similarity">
    <text evidence="2">Belongs to the COBRA family.</text>
</comment>
<evidence type="ECO:0000256" key="4">
    <source>
        <dbReference type="ARBA" id="ARBA00022622"/>
    </source>
</evidence>
<evidence type="ECO:0000256" key="7">
    <source>
        <dbReference type="ARBA" id="ARBA00023180"/>
    </source>
</evidence>
<dbReference type="PANTHER" id="PTHR31052:SF2">
    <property type="entry name" value="COBRA-LIKE PROTEIN 10"/>
    <property type="match status" value="1"/>
</dbReference>
<evidence type="ECO:0000313" key="13">
    <source>
        <dbReference type="RefSeq" id="XP_021842956.1"/>
    </source>
</evidence>
<gene>
    <name evidence="13" type="primary">LOC110782975</name>
</gene>
<evidence type="ECO:0000256" key="10">
    <source>
        <dbReference type="SAM" id="SignalP"/>
    </source>
</evidence>
<accession>A0A9R0I5A5</accession>
<dbReference type="AlphaFoldDB" id="A0A9R0I5A5"/>